<proteinExistence type="inferred from homology"/>
<dbReference type="PANTHER" id="PTHR33505">
    <property type="entry name" value="ZGC:162634"/>
    <property type="match status" value="1"/>
</dbReference>
<sequence>MSLDPHLLEILVCPKDKGPLDYHEEEGLLVNPRLSIAYPIDNGIPVMLADEARDYPAS</sequence>
<dbReference type="HAMAP" id="MF_01187">
    <property type="entry name" value="UPF0434"/>
    <property type="match status" value="1"/>
</dbReference>
<dbReference type="AlphaFoldDB" id="A0A939E2F4"/>
<dbReference type="EMBL" id="JAFLEQ010000015">
    <property type="protein sequence ID" value="MBN9644538.1"/>
    <property type="molecule type" value="Genomic_DNA"/>
</dbReference>
<dbReference type="SUPFAM" id="SSF158997">
    <property type="entry name" value="Trm112p-like"/>
    <property type="match status" value="1"/>
</dbReference>
<organism evidence="2 3">
    <name type="scientific">Corynebacterium mendelii</name>
    <dbReference type="NCBI Taxonomy" id="2765362"/>
    <lineage>
        <taxon>Bacteria</taxon>
        <taxon>Bacillati</taxon>
        <taxon>Actinomycetota</taxon>
        <taxon>Actinomycetes</taxon>
        <taxon>Mycobacteriales</taxon>
        <taxon>Corynebacteriaceae</taxon>
        <taxon>Corynebacterium</taxon>
    </lineage>
</organism>
<dbReference type="Gene3D" id="2.20.25.10">
    <property type="match status" value="1"/>
</dbReference>
<comment type="similarity">
    <text evidence="1">Belongs to the UPF0434 family.</text>
</comment>
<dbReference type="InterPro" id="IPR005651">
    <property type="entry name" value="Trm112-like"/>
</dbReference>
<gene>
    <name evidence="2" type="ORF">JZY06_07940</name>
</gene>
<protein>
    <recommendedName>
        <fullName evidence="1">UPF0434 protein JZY06_07940</fullName>
    </recommendedName>
</protein>
<comment type="caution">
    <text evidence="2">The sequence shown here is derived from an EMBL/GenBank/DDBJ whole genome shotgun (WGS) entry which is preliminary data.</text>
</comment>
<accession>A0A939E2F4</accession>
<dbReference type="RefSeq" id="WP_207279030.1">
    <property type="nucleotide sequence ID" value="NZ_JAFLEQ010000015.1"/>
</dbReference>
<name>A0A939E2F4_9CORY</name>
<evidence type="ECO:0000313" key="3">
    <source>
        <dbReference type="Proteomes" id="UP000664332"/>
    </source>
</evidence>
<evidence type="ECO:0000256" key="1">
    <source>
        <dbReference type="HAMAP-Rule" id="MF_01187"/>
    </source>
</evidence>
<dbReference type="Proteomes" id="UP000664332">
    <property type="component" value="Unassembled WGS sequence"/>
</dbReference>
<dbReference type="PANTHER" id="PTHR33505:SF4">
    <property type="entry name" value="PROTEIN PREY, MITOCHONDRIAL"/>
    <property type="match status" value="1"/>
</dbReference>
<reference evidence="2" key="1">
    <citation type="submission" date="2021-03" db="EMBL/GenBank/DDBJ databases">
        <authorList>
            <person name="Sun Q."/>
        </authorList>
    </citation>
    <scope>NUCLEOTIDE SEQUENCE</scope>
    <source>
        <strain evidence="2">CCM 8862</strain>
    </source>
</reference>
<dbReference type="Pfam" id="PF03966">
    <property type="entry name" value="Trm112p"/>
    <property type="match status" value="1"/>
</dbReference>
<evidence type="ECO:0000313" key="2">
    <source>
        <dbReference type="EMBL" id="MBN9644538.1"/>
    </source>
</evidence>
<keyword evidence="3" id="KW-1185">Reference proteome</keyword>
<dbReference type="GO" id="GO:0005829">
    <property type="term" value="C:cytosol"/>
    <property type="evidence" value="ECO:0007669"/>
    <property type="project" value="TreeGrafter"/>
</dbReference>